<dbReference type="InterPro" id="IPR002410">
    <property type="entry name" value="Peptidase_S33"/>
</dbReference>
<dbReference type="Proteomes" id="UP001163726">
    <property type="component" value="Chromosome"/>
</dbReference>
<dbReference type="NCBIfam" id="TIGR01249">
    <property type="entry name" value="pro_imino_pep_1"/>
    <property type="match status" value="1"/>
</dbReference>
<evidence type="ECO:0000256" key="8">
    <source>
        <dbReference type="ARBA" id="ARBA00022670"/>
    </source>
</evidence>
<protein>
    <recommendedName>
        <fullName evidence="5 11">Proline iminopeptidase</fullName>
        <shortName evidence="11">PIP</shortName>
        <ecNumber evidence="4 11">3.4.11.5</ecNumber>
    </recommendedName>
    <alternativeName>
        <fullName evidence="10 11">Prolyl aminopeptidase</fullName>
    </alternativeName>
</protein>
<dbReference type="Pfam" id="PF00561">
    <property type="entry name" value="Abhydrolase_1"/>
    <property type="match status" value="1"/>
</dbReference>
<sequence>MFIYPEIKANRQIWLPTTDGHQIYLEESGNQNGYPVIYCHGGPGGASSNQFRRLFDPEYYRIIIFDQRGCGQSKPFLSLNHNTSEHLIEDIELIRQHCQLDKFLLAGGSWGTTLALLYAQQYPQHVSAMLLRGIFLARKQDLAWLYEPQGAARLFPDYYHEFKKFLSNSAQSSEQIIDEYLAQLTSSNQIKQLTAAKAWCAWESQIAKLHFSHEATEQATQTHHAMAMALLECHYFKNQCFIAENQILNNIDKLESIPATLIHGRYDAVCDLSQAWQLNQAWQSSQLLIVPEAGHSLGEIAIAKACCQASDDFMKYFKEQEKLET</sequence>
<dbReference type="GO" id="GO:0004177">
    <property type="term" value="F:aminopeptidase activity"/>
    <property type="evidence" value="ECO:0007669"/>
    <property type="project" value="UniProtKB-KW"/>
</dbReference>
<evidence type="ECO:0000256" key="5">
    <source>
        <dbReference type="ARBA" id="ARBA00021843"/>
    </source>
</evidence>
<comment type="catalytic activity">
    <reaction evidence="1 11 12">
        <text>Release of N-terminal proline from a peptide.</text>
        <dbReference type="EC" id="3.4.11.5"/>
    </reaction>
</comment>
<gene>
    <name evidence="14" type="primary">pip</name>
    <name evidence="14" type="ORF">OLW01_01360</name>
</gene>
<dbReference type="PANTHER" id="PTHR43722:SF1">
    <property type="entry name" value="PROLINE IMINOPEPTIDASE"/>
    <property type="match status" value="1"/>
</dbReference>
<feature type="domain" description="AB hydrolase-1" evidence="13">
    <location>
        <begin position="34"/>
        <end position="297"/>
    </location>
</feature>
<keyword evidence="9 11" id="KW-0378">Hydrolase</keyword>
<evidence type="ECO:0000256" key="1">
    <source>
        <dbReference type="ARBA" id="ARBA00001585"/>
    </source>
</evidence>
<organism evidence="14 15">
    <name type="scientific">Catenovulum adriaticum</name>
    <dbReference type="NCBI Taxonomy" id="2984846"/>
    <lineage>
        <taxon>Bacteria</taxon>
        <taxon>Pseudomonadati</taxon>
        <taxon>Pseudomonadota</taxon>
        <taxon>Gammaproteobacteria</taxon>
        <taxon>Alteromonadales</taxon>
        <taxon>Alteromonadaceae</taxon>
        <taxon>Catenovulum</taxon>
    </lineage>
</organism>
<evidence type="ECO:0000313" key="14">
    <source>
        <dbReference type="EMBL" id="WAJ70495.1"/>
    </source>
</evidence>
<evidence type="ECO:0000256" key="11">
    <source>
        <dbReference type="PIRNR" id="PIRNR006431"/>
    </source>
</evidence>
<evidence type="ECO:0000256" key="6">
    <source>
        <dbReference type="ARBA" id="ARBA00022438"/>
    </source>
</evidence>
<proteinExistence type="inferred from homology"/>
<dbReference type="PRINTS" id="PR00111">
    <property type="entry name" value="ABHYDROLASE"/>
</dbReference>
<dbReference type="PIRSF" id="PIRSF006431">
    <property type="entry name" value="Pept_S33"/>
    <property type="match status" value="1"/>
</dbReference>
<accession>A0ABY7APW1</accession>
<evidence type="ECO:0000256" key="12">
    <source>
        <dbReference type="RuleBase" id="RU003421"/>
    </source>
</evidence>
<evidence type="ECO:0000256" key="7">
    <source>
        <dbReference type="ARBA" id="ARBA00022490"/>
    </source>
</evidence>
<dbReference type="PANTHER" id="PTHR43722">
    <property type="entry name" value="PROLINE IMINOPEPTIDASE"/>
    <property type="match status" value="1"/>
</dbReference>
<evidence type="ECO:0000259" key="13">
    <source>
        <dbReference type="Pfam" id="PF00561"/>
    </source>
</evidence>
<keyword evidence="6 11" id="KW-0031">Aminopeptidase</keyword>
<dbReference type="PRINTS" id="PR00793">
    <property type="entry name" value="PROAMNOPTASE"/>
</dbReference>
<keyword evidence="15" id="KW-1185">Reference proteome</keyword>
<keyword evidence="7 11" id="KW-0963">Cytoplasm</keyword>
<evidence type="ECO:0000256" key="2">
    <source>
        <dbReference type="ARBA" id="ARBA00004496"/>
    </source>
</evidence>
<dbReference type="EC" id="3.4.11.5" evidence="4 11"/>
<evidence type="ECO:0000313" key="15">
    <source>
        <dbReference type="Proteomes" id="UP001163726"/>
    </source>
</evidence>
<evidence type="ECO:0000256" key="9">
    <source>
        <dbReference type="ARBA" id="ARBA00022801"/>
    </source>
</evidence>
<dbReference type="InterPro" id="IPR005944">
    <property type="entry name" value="Pro_iminopeptidase"/>
</dbReference>
<comment type="similarity">
    <text evidence="3 11 12">Belongs to the peptidase S33 family.</text>
</comment>
<dbReference type="EMBL" id="CP109965">
    <property type="protein sequence ID" value="WAJ70495.1"/>
    <property type="molecule type" value="Genomic_DNA"/>
</dbReference>
<evidence type="ECO:0000256" key="3">
    <source>
        <dbReference type="ARBA" id="ARBA00010088"/>
    </source>
</evidence>
<evidence type="ECO:0000256" key="4">
    <source>
        <dbReference type="ARBA" id="ARBA00012568"/>
    </source>
</evidence>
<reference evidence="14" key="1">
    <citation type="submission" date="2022-10" db="EMBL/GenBank/DDBJ databases">
        <title>Catenovulum adriacola sp. nov. isolated in the Harbour of Susak.</title>
        <authorList>
            <person name="Schoch T."/>
            <person name="Reich S.J."/>
            <person name="Stoeferle S."/>
            <person name="Flaiz M."/>
            <person name="Kazda M."/>
            <person name="Riedel C.U."/>
            <person name="Duerre P."/>
        </authorList>
    </citation>
    <scope>NUCLEOTIDE SEQUENCE</scope>
    <source>
        <strain evidence="14">TS8</strain>
    </source>
</reference>
<dbReference type="RefSeq" id="WP_268074845.1">
    <property type="nucleotide sequence ID" value="NZ_CP109965.1"/>
</dbReference>
<dbReference type="InterPro" id="IPR000073">
    <property type="entry name" value="AB_hydrolase_1"/>
</dbReference>
<dbReference type="SUPFAM" id="SSF53474">
    <property type="entry name" value="alpha/beta-Hydrolases"/>
    <property type="match status" value="1"/>
</dbReference>
<keyword evidence="8 11" id="KW-0645">Protease</keyword>
<dbReference type="InterPro" id="IPR029058">
    <property type="entry name" value="AB_hydrolase_fold"/>
</dbReference>
<evidence type="ECO:0000256" key="10">
    <source>
        <dbReference type="ARBA" id="ARBA00029605"/>
    </source>
</evidence>
<name>A0ABY7APW1_9ALTE</name>
<dbReference type="Gene3D" id="3.40.50.1820">
    <property type="entry name" value="alpha/beta hydrolase"/>
    <property type="match status" value="1"/>
</dbReference>
<comment type="subcellular location">
    <subcellularLocation>
        <location evidence="2 11">Cytoplasm</location>
    </subcellularLocation>
</comment>